<organism evidence="9 10">
    <name type="scientific">Musa troglodytarum</name>
    <name type="common">fe'i banana</name>
    <dbReference type="NCBI Taxonomy" id="320322"/>
    <lineage>
        <taxon>Eukaryota</taxon>
        <taxon>Viridiplantae</taxon>
        <taxon>Streptophyta</taxon>
        <taxon>Embryophyta</taxon>
        <taxon>Tracheophyta</taxon>
        <taxon>Spermatophyta</taxon>
        <taxon>Magnoliopsida</taxon>
        <taxon>Liliopsida</taxon>
        <taxon>Zingiberales</taxon>
        <taxon>Musaceae</taxon>
        <taxon>Musa</taxon>
    </lineage>
</organism>
<evidence type="ECO:0000256" key="3">
    <source>
        <dbReference type="ARBA" id="ARBA00022771"/>
    </source>
</evidence>
<dbReference type="GO" id="GO:0006355">
    <property type="term" value="P:regulation of DNA-templated transcription"/>
    <property type="evidence" value="ECO:0007669"/>
    <property type="project" value="InterPro"/>
</dbReference>
<dbReference type="SMART" id="SM00575">
    <property type="entry name" value="ZnF_PMZ"/>
    <property type="match status" value="1"/>
</dbReference>
<dbReference type="OrthoDB" id="128308at2759"/>
<keyword evidence="2" id="KW-0479">Metal-binding</keyword>
<evidence type="ECO:0000313" key="10">
    <source>
        <dbReference type="Proteomes" id="UP001055439"/>
    </source>
</evidence>
<evidence type="ECO:0000256" key="6">
    <source>
        <dbReference type="SAM" id="MobiDB-lite"/>
    </source>
</evidence>
<evidence type="ECO:0000256" key="4">
    <source>
        <dbReference type="ARBA" id="ARBA00022833"/>
    </source>
</evidence>
<dbReference type="EMBL" id="CP097508">
    <property type="protein sequence ID" value="URE11273.1"/>
    <property type="molecule type" value="Genomic_DNA"/>
</dbReference>
<keyword evidence="4" id="KW-0862">Zinc</keyword>
<dbReference type="Pfam" id="PF03101">
    <property type="entry name" value="FAR1"/>
    <property type="match status" value="1"/>
</dbReference>
<dbReference type="Pfam" id="PF04434">
    <property type="entry name" value="SWIM"/>
    <property type="match status" value="1"/>
</dbReference>
<dbReference type="InterPro" id="IPR006564">
    <property type="entry name" value="Znf_PMZ"/>
</dbReference>
<dbReference type="Pfam" id="PF10551">
    <property type="entry name" value="MULE"/>
    <property type="match status" value="1"/>
</dbReference>
<dbReference type="SMART" id="SM01162">
    <property type="entry name" value="DUF1771"/>
    <property type="match status" value="1"/>
</dbReference>
<dbReference type="AlphaFoldDB" id="A0A9E7K915"/>
<evidence type="ECO:0000259" key="8">
    <source>
        <dbReference type="PROSITE" id="PS50966"/>
    </source>
</evidence>
<feature type="compositionally biased region" description="Polar residues" evidence="6">
    <location>
        <begin position="605"/>
        <end position="618"/>
    </location>
</feature>
<dbReference type="InterPro" id="IPR036063">
    <property type="entry name" value="Smr_dom_sf"/>
</dbReference>
<dbReference type="PANTHER" id="PTHR31669">
    <property type="entry name" value="PROTEIN FAR1-RELATED SEQUENCE 10-RELATED"/>
    <property type="match status" value="1"/>
</dbReference>
<dbReference type="InterPro" id="IPR018289">
    <property type="entry name" value="MULE_transposase_dom"/>
</dbReference>
<feature type="region of interest" description="Disordered" evidence="6">
    <location>
        <begin position="605"/>
        <end position="625"/>
    </location>
</feature>
<dbReference type="Proteomes" id="UP001055439">
    <property type="component" value="Chromosome 6"/>
</dbReference>
<dbReference type="PROSITE" id="PS50828">
    <property type="entry name" value="SMR"/>
    <property type="match status" value="1"/>
</dbReference>
<dbReference type="InterPro" id="IPR002625">
    <property type="entry name" value="Smr_dom"/>
</dbReference>
<dbReference type="InterPro" id="IPR007527">
    <property type="entry name" value="Znf_SWIM"/>
</dbReference>
<dbReference type="InterPro" id="IPR004330">
    <property type="entry name" value="FAR1_DNA_bnd_dom"/>
</dbReference>
<evidence type="ECO:0000256" key="5">
    <source>
        <dbReference type="PROSITE-ProRule" id="PRU00325"/>
    </source>
</evidence>
<protein>
    <submittedName>
        <fullName evidence="9">Protein FAR1-RELATED SEQUENCE</fullName>
    </submittedName>
</protein>
<sequence length="1267" mass="142818">MKQVCVEIGAIFLSSIILVKRVEEGVECSHIFNIENPIFKSRMQRPKIQNSGWAAFSRKHQEKEGTHCTGTMDPFPSISDLSSSFATKSLMTNNFPPLKSFSSVVHPPLDVPPLGTSCMIGTVNNNPCRKHVDCEATTETNRDSAIKLLKDVHTWADQQLIEGVLSAVDYDVDQASVLLKAMVSPDTKIKEASLTDPSSLIKMDRCRENNKTVQQGTSLENKISGSAHKALISTKLLSVPAEPEWEEDDVYLSHRKDAIKKIRAASRHSRAASNAFFRGDHFSARQLSLKAQDEWMAAEKLNNKAADEILLIRNSNNDLWKIDLHGLHAPEAVRALMNHLHMIESGILMNRVASSDGLAKPEAGMVSSPSSESVKDFQADSMTRKALPRQRQTVLHVITGMGNHSRGQASLPSAVKSFLIENGYRFDEARPGVVAVRLKFRHKRFPDPKNAGLCVPCTLKFRSPLTSPFPFLRHRRPETDLFRDSTTRRRSPPFRPIGDWKSVFTGGGSATSTAADTASYSLIKGARSKTDSARDRALSSPPSITECLRAAASTFFLVVLGGESEGIDLNLPIFKGILPINCSNAEIISEEARAMLNVYDDPSEQRSLSLDDTSSTGESQEDTRLSLETSNDVIPYIGQRFETHDAAYEFYSEFAKRCGFSIRRHRTEGKDGIGKGLTRRYFVCHRAGNTPVKATTDTKQQRNRKSSRCGCQAYMRISKSMDMGVSEWRVTGFENRHNHELLEPNQVRFLPAYRTISDADKIRIQMFAKSGISVQQMMRLMELERCVEPGYLPFTEKDVRNLLQSFRKVKQDEESIDLLQMCKSIKEKEPNFKYDFTTNSNNGLENIAWSYASSAQSYDIFGDAVVFDTTHRLTAFDMPLGIWVGMNNYGMPCFFGCVLLQEENVQSFTWALKVFLNFMNGKAPRTILTDQNLCLKEAIAIEMPNTKHALCIWLIVAKFPSWFNAVLGERYSEWKVEFYKLYNMENIDDFELGWRDMVNSFGLHANRHIVNLFALRTQWALPYLRSHFLAGLTLKGVSKAINSFIQRFLSAQTRLTHFIEQVAVAVDFRDQMGEQQTMQQNLQNICFKTGAPMEAHAASFLTPYAFGKLQDELVMAAHYASFPMGEGLFLVRHHTKMDGGRKVIWMPQEELLSCSCRMFEFSGILCRHTLRVLSTLNCFQIPERYLPIRWRRVSTVVPSNLAHGTASCEQAERIQALQTMASSLVSEAAKSKERMDVATREISILLSRIKEQPLSLNASRNCIHRSR</sequence>
<feature type="domain" description="Smr" evidence="7">
    <location>
        <begin position="322"/>
        <end position="439"/>
    </location>
</feature>
<keyword evidence="10" id="KW-1185">Reference proteome</keyword>
<dbReference type="PANTHER" id="PTHR31669:SF184">
    <property type="entry name" value="PROTEIN FAR1-RELATED SEQUENCE 11"/>
    <property type="match status" value="1"/>
</dbReference>
<evidence type="ECO:0000313" key="9">
    <source>
        <dbReference type="EMBL" id="URE11273.1"/>
    </source>
</evidence>
<accession>A0A9E7K915</accession>
<dbReference type="Pfam" id="PF26175">
    <property type="entry name" value="HTH_FAR1"/>
    <property type="match status" value="1"/>
</dbReference>
<dbReference type="GO" id="GO:0008270">
    <property type="term" value="F:zinc ion binding"/>
    <property type="evidence" value="ECO:0007669"/>
    <property type="project" value="UniProtKB-KW"/>
</dbReference>
<dbReference type="PROSITE" id="PS50966">
    <property type="entry name" value="ZF_SWIM"/>
    <property type="match status" value="1"/>
</dbReference>
<reference evidence="9" key="1">
    <citation type="submission" date="2022-05" db="EMBL/GenBank/DDBJ databases">
        <title>The Musa troglodytarum L. genome provides insights into the mechanism of non-climacteric behaviour and enrichment of carotenoids.</title>
        <authorList>
            <person name="Wang J."/>
        </authorList>
    </citation>
    <scope>NUCLEOTIDE SEQUENCE</scope>
    <source>
        <tissue evidence="9">Leaf</tissue>
    </source>
</reference>
<dbReference type="SMART" id="SM00463">
    <property type="entry name" value="SMR"/>
    <property type="match status" value="1"/>
</dbReference>
<evidence type="ECO:0000256" key="2">
    <source>
        <dbReference type="ARBA" id="ARBA00022723"/>
    </source>
</evidence>
<comment type="similarity">
    <text evidence="1">Belongs to the FHY3/FAR1 family.</text>
</comment>
<dbReference type="InterPro" id="IPR031052">
    <property type="entry name" value="FHY3/FAR1"/>
</dbReference>
<keyword evidence="3 5" id="KW-0863">Zinc-finger</keyword>
<feature type="domain" description="SWIM-type" evidence="8">
    <location>
        <begin position="1141"/>
        <end position="1177"/>
    </location>
</feature>
<dbReference type="SUPFAM" id="SSF160443">
    <property type="entry name" value="SMR domain-like"/>
    <property type="match status" value="1"/>
</dbReference>
<dbReference type="Pfam" id="PF08590">
    <property type="entry name" value="DUF1771"/>
    <property type="match status" value="1"/>
</dbReference>
<evidence type="ECO:0000259" key="7">
    <source>
        <dbReference type="PROSITE" id="PS50828"/>
    </source>
</evidence>
<dbReference type="InterPro" id="IPR013899">
    <property type="entry name" value="DUF1771"/>
</dbReference>
<evidence type="ECO:0000256" key="1">
    <source>
        <dbReference type="ARBA" id="ARBA00005889"/>
    </source>
</evidence>
<proteinExistence type="inferred from homology"/>
<dbReference type="Gene3D" id="3.30.1370.110">
    <property type="match status" value="1"/>
</dbReference>
<name>A0A9E7K915_9LILI</name>
<dbReference type="InterPro" id="IPR058778">
    <property type="entry name" value="HTH_FAR1-11-like"/>
</dbReference>
<gene>
    <name evidence="9" type="ORF">MUK42_23740</name>
</gene>